<dbReference type="PROSITE" id="PS51186">
    <property type="entry name" value="GNAT"/>
    <property type="match status" value="1"/>
</dbReference>
<gene>
    <name evidence="3" type="ORF">CAL28_25540</name>
</gene>
<feature type="region of interest" description="Disordered" evidence="1">
    <location>
        <begin position="188"/>
        <end position="219"/>
    </location>
</feature>
<dbReference type="InterPro" id="IPR016181">
    <property type="entry name" value="Acyl_CoA_acyltransferase"/>
</dbReference>
<feature type="compositionally biased region" description="Polar residues" evidence="1">
    <location>
        <begin position="188"/>
        <end position="218"/>
    </location>
</feature>
<keyword evidence="4" id="KW-1185">Reference proteome</keyword>
<dbReference type="PANTHER" id="PTHR43792">
    <property type="entry name" value="GNAT FAMILY, PUTATIVE (AFU_ORTHOLOGUE AFUA_3G00765)-RELATED-RELATED"/>
    <property type="match status" value="1"/>
</dbReference>
<sequence>MIPPPDPGVLHTPRLRLRLWRDEDLAPYVALNADPRVTEFLPGPVSPEMARRFFEMQNALYARDKCCYFAAELTSSGALLGFIGLKYQDFAVPFAPCFEIGWRLDARYWGQGLASEGAREVLAYGFNELGLDEIVSFTVPANERSRRVMARIGMTRDPAGDFSHPALPAGHPLAQHVLYRLSRRTAALSNGSAPGGRQASTTSTPAPRQRRSSSSTPVSACALVTMRLTS</sequence>
<dbReference type="PANTHER" id="PTHR43792:SF1">
    <property type="entry name" value="N-ACETYLTRANSFERASE DOMAIN-CONTAINING PROTEIN"/>
    <property type="match status" value="1"/>
</dbReference>
<dbReference type="EMBL" id="NEVS01000004">
    <property type="protein sequence ID" value="OZI63592.1"/>
    <property type="molecule type" value="Genomic_DNA"/>
</dbReference>
<dbReference type="InterPro" id="IPR051531">
    <property type="entry name" value="N-acetyltransferase"/>
</dbReference>
<reference evidence="4" key="1">
    <citation type="submission" date="2017-05" db="EMBL/GenBank/DDBJ databases">
        <title>Complete and WGS of Bordetella genogroups.</title>
        <authorList>
            <person name="Spilker T."/>
            <person name="Lipuma J."/>
        </authorList>
    </citation>
    <scope>NUCLEOTIDE SEQUENCE [LARGE SCALE GENOMIC DNA]</scope>
    <source>
        <strain evidence="4">AU8856</strain>
    </source>
</reference>
<proteinExistence type="predicted"/>
<dbReference type="Proteomes" id="UP000215767">
    <property type="component" value="Unassembled WGS sequence"/>
</dbReference>
<dbReference type="Pfam" id="PF13302">
    <property type="entry name" value="Acetyltransf_3"/>
    <property type="match status" value="1"/>
</dbReference>
<dbReference type="GO" id="GO:0016747">
    <property type="term" value="F:acyltransferase activity, transferring groups other than amino-acyl groups"/>
    <property type="evidence" value="ECO:0007669"/>
    <property type="project" value="InterPro"/>
</dbReference>
<dbReference type="Gene3D" id="3.40.630.30">
    <property type="match status" value="1"/>
</dbReference>
<dbReference type="AlphaFoldDB" id="A0A261UQE5"/>
<comment type="caution">
    <text evidence="3">The sequence shown here is derived from an EMBL/GenBank/DDBJ whole genome shotgun (WGS) entry which is preliminary data.</text>
</comment>
<dbReference type="OrthoDB" id="9801656at2"/>
<dbReference type="InterPro" id="IPR000182">
    <property type="entry name" value="GNAT_dom"/>
</dbReference>
<evidence type="ECO:0000259" key="2">
    <source>
        <dbReference type="PROSITE" id="PS51186"/>
    </source>
</evidence>
<protein>
    <recommendedName>
        <fullName evidence="2">N-acetyltransferase domain-containing protein</fullName>
    </recommendedName>
</protein>
<name>A0A261UQE5_9BORD</name>
<evidence type="ECO:0000313" key="4">
    <source>
        <dbReference type="Proteomes" id="UP000215767"/>
    </source>
</evidence>
<evidence type="ECO:0000313" key="3">
    <source>
        <dbReference type="EMBL" id="OZI63592.1"/>
    </source>
</evidence>
<dbReference type="SUPFAM" id="SSF55729">
    <property type="entry name" value="Acyl-CoA N-acyltransferases (Nat)"/>
    <property type="match status" value="1"/>
</dbReference>
<accession>A0A261UQE5</accession>
<evidence type="ECO:0000256" key="1">
    <source>
        <dbReference type="SAM" id="MobiDB-lite"/>
    </source>
</evidence>
<organism evidence="3 4">
    <name type="scientific">Bordetella genomosp. 11</name>
    <dbReference type="NCBI Taxonomy" id="1416808"/>
    <lineage>
        <taxon>Bacteria</taxon>
        <taxon>Pseudomonadati</taxon>
        <taxon>Pseudomonadota</taxon>
        <taxon>Betaproteobacteria</taxon>
        <taxon>Burkholderiales</taxon>
        <taxon>Alcaligenaceae</taxon>
        <taxon>Bordetella</taxon>
    </lineage>
</organism>
<feature type="domain" description="N-acetyltransferase" evidence="2">
    <location>
        <begin position="15"/>
        <end position="184"/>
    </location>
</feature>
<dbReference type="RefSeq" id="WP_094844861.1">
    <property type="nucleotide sequence ID" value="NZ_NEVS01000004.1"/>
</dbReference>